<name>A0A382DK63_9ZZZZ</name>
<sequence length="74" mass="8584">MKVEDFFNQQNIIDLSFFNFSNAITACYYARDNLEILKVNDNFLGFFPILGNVKNAYFPDVLEQIGLPGRQIEE</sequence>
<dbReference type="EMBL" id="UINC01039702">
    <property type="protein sequence ID" value="SVB38569.1"/>
    <property type="molecule type" value="Genomic_DNA"/>
</dbReference>
<proteinExistence type="predicted"/>
<protein>
    <submittedName>
        <fullName evidence="1">Uncharacterized protein</fullName>
    </submittedName>
</protein>
<evidence type="ECO:0000313" key="1">
    <source>
        <dbReference type="EMBL" id="SVB38569.1"/>
    </source>
</evidence>
<organism evidence="1">
    <name type="scientific">marine metagenome</name>
    <dbReference type="NCBI Taxonomy" id="408172"/>
    <lineage>
        <taxon>unclassified sequences</taxon>
        <taxon>metagenomes</taxon>
        <taxon>ecological metagenomes</taxon>
    </lineage>
</organism>
<dbReference type="AlphaFoldDB" id="A0A382DK63"/>
<dbReference type="PROSITE" id="PS51257">
    <property type="entry name" value="PROKAR_LIPOPROTEIN"/>
    <property type="match status" value="1"/>
</dbReference>
<accession>A0A382DK63</accession>
<feature type="non-terminal residue" evidence="1">
    <location>
        <position position="74"/>
    </location>
</feature>
<reference evidence="1" key="1">
    <citation type="submission" date="2018-05" db="EMBL/GenBank/DDBJ databases">
        <authorList>
            <person name="Lanie J.A."/>
            <person name="Ng W.-L."/>
            <person name="Kazmierczak K.M."/>
            <person name="Andrzejewski T.M."/>
            <person name="Davidsen T.M."/>
            <person name="Wayne K.J."/>
            <person name="Tettelin H."/>
            <person name="Glass J.I."/>
            <person name="Rusch D."/>
            <person name="Podicherti R."/>
            <person name="Tsui H.-C.T."/>
            <person name="Winkler M.E."/>
        </authorList>
    </citation>
    <scope>NUCLEOTIDE SEQUENCE</scope>
</reference>
<gene>
    <name evidence="1" type="ORF">METZ01_LOCUS191423</name>
</gene>